<protein>
    <submittedName>
        <fullName evidence="8">Efflux RND transporter periplasmic adaptor subunit</fullName>
    </submittedName>
</protein>
<keyword evidence="4" id="KW-0472">Membrane</keyword>
<evidence type="ECO:0000256" key="4">
    <source>
        <dbReference type="SAM" id="Phobius"/>
    </source>
</evidence>
<dbReference type="InterPro" id="IPR006143">
    <property type="entry name" value="RND_pump_MFP"/>
</dbReference>
<evidence type="ECO:0000259" key="7">
    <source>
        <dbReference type="Pfam" id="PF25989"/>
    </source>
</evidence>
<feature type="domain" description="Multidrug resistance protein MdtA-like barrel-sandwich hybrid" evidence="5">
    <location>
        <begin position="84"/>
        <end position="236"/>
    </location>
</feature>
<dbReference type="InterPro" id="IPR058792">
    <property type="entry name" value="Beta-barrel_RND_2"/>
</dbReference>
<gene>
    <name evidence="8" type="ORF">ACFL27_14765</name>
</gene>
<feature type="compositionally biased region" description="Basic and acidic residues" evidence="3">
    <location>
        <begin position="405"/>
        <end position="415"/>
    </location>
</feature>
<dbReference type="InterPro" id="IPR030190">
    <property type="entry name" value="MacA_alpha-hairpin_sf"/>
</dbReference>
<proteinExistence type="inferred from homology"/>
<accession>A0ABV6YZ30</accession>
<dbReference type="InterPro" id="IPR058625">
    <property type="entry name" value="MdtA-like_BSH"/>
</dbReference>
<dbReference type="PANTHER" id="PTHR30469:SF15">
    <property type="entry name" value="HLYD FAMILY OF SECRETION PROTEINS"/>
    <property type="match status" value="1"/>
</dbReference>
<feature type="region of interest" description="Disordered" evidence="3">
    <location>
        <begin position="396"/>
        <end position="415"/>
    </location>
</feature>
<evidence type="ECO:0000313" key="8">
    <source>
        <dbReference type="EMBL" id="MFC1851455.1"/>
    </source>
</evidence>
<dbReference type="NCBIfam" id="TIGR01730">
    <property type="entry name" value="RND_mfp"/>
    <property type="match status" value="1"/>
</dbReference>
<keyword evidence="4" id="KW-0812">Transmembrane</keyword>
<name>A0ABV6YZ30_UNCC1</name>
<comment type="caution">
    <text evidence="8">The sequence shown here is derived from an EMBL/GenBank/DDBJ whole genome shotgun (WGS) entry which is preliminary data.</text>
</comment>
<dbReference type="SUPFAM" id="SSF111369">
    <property type="entry name" value="HlyD-like secretion proteins"/>
    <property type="match status" value="1"/>
</dbReference>
<dbReference type="EMBL" id="JBHPBY010000190">
    <property type="protein sequence ID" value="MFC1851455.1"/>
    <property type="molecule type" value="Genomic_DNA"/>
</dbReference>
<evidence type="ECO:0000256" key="1">
    <source>
        <dbReference type="ARBA" id="ARBA00009477"/>
    </source>
</evidence>
<dbReference type="Pfam" id="PF25954">
    <property type="entry name" value="Beta-barrel_RND_2"/>
    <property type="match status" value="1"/>
</dbReference>
<keyword evidence="2" id="KW-0175">Coiled coil</keyword>
<comment type="similarity">
    <text evidence="1">Belongs to the membrane fusion protein (MFP) (TC 8.A.1) family.</text>
</comment>
<dbReference type="InterPro" id="IPR058637">
    <property type="entry name" value="YknX-like_C"/>
</dbReference>
<feature type="domain" description="CusB-like beta-barrel" evidence="6">
    <location>
        <begin position="242"/>
        <end position="315"/>
    </location>
</feature>
<organism evidence="8 9">
    <name type="scientific">candidate division CSSED10-310 bacterium</name>
    <dbReference type="NCBI Taxonomy" id="2855610"/>
    <lineage>
        <taxon>Bacteria</taxon>
        <taxon>Bacteria division CSSED10-310</taxon>
    </lineage>
</organism>
<dbReference type="Gene3D" id="2.40.30.170">
    <property type="match status" value="1"/>
</dbReference>
<dbReference type="PROSITE" id="PS51257">
    <property type="entry name" value="PROKAR_LIPOPROTEIN"/>
    <property type="match status" value="1"/>
</dbReference>
<dbReference type="Proteomes" id="UP001594351">
    <property type="component" value="Unassembled WGS sequence"/>
</dbReference>
<evidence type="ECO:0000256" key="3">
    <source>
        <dbReference type="SAM" id="MobiDB-lite"/>
    </source>
</evidence>
<evidence type="ECO:0000259" key="5">
    <source>
        <dbReference type="Pfam" id="PF25917"/>
    </source>
</evidence>
<evidence type="ECO:0000313" key="9">
    <source>
        <dbReference type="Proteomes" id="UP001594351"/>
    </source>
</evidence>
<evidence type="ECO:0000259" key="6">
    <source>
        <dbReference type="Pfam" id="PF25954"/>
    </source>
</evidence>
<sequence length="415" mass="45762">MLHQKRHRARKRLSLPWLSLFLIIISFSVLVVGCNKDEKSDDTAEENSKPTPREILTPVEVGKIVRTTLTSRLIASGSILPSEEVTINSASGGVILVTHVSDGDKVERGQILFELDSSLEAITLRELEADLKAATADRAAIDIDGAEKRLAREKKLLSDGYSSQEKYDRVEADVRTAKSQLLSIDARTERLEASIDRVQKKIADSKLKSPIAGSITGRNCHRGQRISVGETMARVICLNPVLIEIQIGERNIGWLKPGMKAKIGIEAYSGRSFAAFIRTISPDADPTTRAFTVRLEAENATEMMRPGMFAEVKLPTRRQEGALVAPVDAIVRRGGDVIAFVIEDEPALARKRNVKVGERHQDIIEILSGLQENETVVVAGNLDLRDGERVYVIETQNQTKSPTTQDKKEVPTADK</sequence>
<dbReference type="Pfam" id="PF25917">
    <property type="entry name" value="BSH_RND"/>
    <property type="match status" value="1"/>
</dbReference>
<dbReference type="Gene3D" id="2.40.420.20">
    <property type="match status" value="1"/>
</dbReference>
<dbReference type="Pfam" id="PF25989">
    <property type="entry name" value="YknX_C"/>
    <property type="match status" value="1"/>
</dbReference>
<keyword evidence="9" id="KW-1185">Reference proteome</keyword>
<keyword evidence="4" id="KW-1133">Transmembrane helix</keyword>
<dbReference type="Gene3D" id="2.40.50.100">
    <property type="match status" value="1"/>
</dbReference>
<dbReference type="Gene3D" id="6.10.140.1990">
    <property type="match status" value="1"/>
</dbReference>
<feature type="transmembrane region" description="Helical" evidence="4">
    <location>
        <begin position="12"/>
        <end position="33"/>
    </location>
</feature>
<feature type="domain" description="YknX-like C-terminal permuted SH3-like" evidence="7">
    <location>
        <begin position="323"/>
        <end position="391"/>
    </location>
</feature>
<reference evidence="8 9" key="1">
    <citation type="submission" date="2024-09" db="EMBL/GenBank/DDBJ databases">
        <title>Laminarin stimulates single cell rates of sulfate reduction while oxygen inhibits transcriptomic activity in coastal marine sediment.</title>
        <authorList>
            <person name="Lindsay M."/>
            <person name="Orcutt B."/>
            <person name="Emerson D."/>
            <person name="Stepanauskas R."/>
            <person name="D'Angelo T."/>
        </authorList>
    </citation>
    <scope>NUCLEOTIDE SEQUENCE [LARGE SCALE GENOMIC DNA]</scope>
    <source>
        <strain evidence="8">SAG AM-311-K15</strain>
    </source>
</reference>
<evidence type="ECO:0000256" key="2">
    <source>
        <dbReference type="ARBA" id="ARBA00023054"/>
    </source>
</evidence>
<dbReference type="PANTHER" id="PTHR30469">
    <property type="entry name" value="MULTIDRUG RESISTANCE PROTEIN MDTA"/>
    <property type="match status" value="1"/>
</dbReference>